<feature type="signal peptide" evidence="1">
    <location>
        <begin position="1"/>
        <end position="27"/>
    </location>
</feature>
<evidence type="ECO:0000313" key="3">
    <source>
        <dbReference type="EMBL" id="MBB6507381.1"/>
    </source>
</evidence>
<name>A0A7X0JGX1_9HYPH</name>
<dbReference type="Gene3D" id="3.10.450.50">
    <property type="match status" value="1"/>
</dbReference>
<evidence type="ECO:0000259" key="2">
    <source>
        <dbReference type="Pfam" id="PF12680"/>
    </source>
</evidence>
<dbReference type="InterPro" id="IPR037401">
    <property type="entry name" value="SnoaL-like"/>
</dbReference>
<dbReference type="GO" id="GO:0016853">
    <property type="term" value="F:isomerase activity"/>
    <property type="evidence" value="ECO:0007669"/>
    <property type="project" value="UniProtKB-KW"/>
</dbReference>
<sequence length="208" mass="22775">MTFHLRSFVLKTLSAALVVASVGSARAADIRPGVTFAGTPSTDPARAAMENLVFDLASAWASCNRDLMTNAVTEDVAFSYPTSSITGRDKMLADLDTFCKAAKDTSIYLPEDAFFIDTTTGRIAVELQFRTFQRGNRQVVNDVWIAHVKDGKISVIKEYLDGRVKDLQALGVLQLEESPKTLTPWPARTEQWKGCFPIVKAAPVNTCP</sequence>
<keyword evidence="1" id="KW-0732">Signal</keyword>
<feature type="domain" description="SnoaL-like" evidence="2">
    <location>
        <begin position="57"/>
        <end position="154"/>
    </location>
</feature>
<dbReference type="InterPro" id="IPR032710">
    <property type="entry name" value="NTF2-like_dom_sf"/>
</dbReference>
<dbReference type="AlphaFoldDB" id="A0A7X0JGX1"/>
<protein>
    <submittedName>
        <fullName evidence="3">Ketosteroid isomerase-like protein</fullName>
    </submittedName>
</protein>
<dbReference type="Proteomes" id="UP000585437">
    <property type="component" value="Unassembled WGS sequence"/>
</dbReference>
<comment type="caution">
    <text evidence="3">The sequence shown here is derived from an EMBL/GenBank/DDBJ whole genome shotgun (WGS) entry which is preliminary data.</text>
</comment>
<evidence type="ECO:0000313" key="4">
    <source>
        <dbReference type="Proteomes" id="UP000585437"/>
    </source>
</evidence>
<keyword evidence="3" id="KW-0413">Isomerase</keyword>
<keyword evidence="4" id="KW-1185">Reference proteome</keyword>
<dbReference type="RefSeq" id="WP_210311724.1">
    <property type="nucleotide sequence ID" value="NZ_JACHBU010000001.1"/>
</dbReference>
<dbReference type="EMBL" id="JACHBU010000001">
    <property type="protein sequence ID" value="MBB6507381.1"/>
    <property type="molecule type" value="Genomic_DNA"/>
</dbReference>
<organism evidence="3 4">
    <name type="scientific">Rhizobium soli</name>
    <dbReference type="NCBI Taxonomy" id="424798"/>
    <lineage>
        <taxon>Bacteria</taxon>
        <taxon>Pseudomonadati</taxon>
        <taxon>Pseudomonadota</taxon>
        <taxon>Alphaproteobacteria</taxon>
        <taxon>Hyphomicrobiales</taxon>
        <taxon>Rhizobiaceae</taxon>
        <taxon>Rhizobium/Agrobacterium group</taxon>
        <taxon>Rhizobium</taxon>
    </lineage>
</organism>
<evidence type="ECO:0000256" key="1">
    <source>
        <dbReference type="SAM" id="SignalP"/>
    </source>
</evidence>
<gene>
    <name evidence="3" type="ORF">F4695_000700</name>
</gene>
<proteinExistence type="predicted"/>
<dbReference type="Pfam" id="PF12680">
    <property type="entry name" value="SnoaL_2"/>
    <property type="match status" value="1"/>
</dbReference>
<feature type="chain" id="PRO_5030854806" evidence="1">
    <location>
        <begin position="28"/>
        <end position="208"/>
    </location>
</feature>
<dbReference type="SUPFAM" id="SSF54427">
    <property type="entry name" value="NTF2-like"/>
    <property type="match status" value="1"/>
</dbReference>
<accession>A0A7X0JGX1</accession>
<reference evidence="3 4" key="1">
    <citation type="submission" date="2020-08" db="EMBL/GenBank/DDBJ databases">
        <title>The Agave Microbiome: Exploring the role of microbial communities in plant adaptations to desert environments.</title>
        <authorList>
            <person name="Partida-Martinez L.P."/>
        </authorList>
    </citation>
    <scope>NUCLEOTIDE SEQUENCE [LARGE SCALE GENOMIC DNA]</scope>
    <source>
        <strain evidence="3 4">AS3.12</strain>
    </source>
</reference>